<evidence type="ECO:0000256" key="1">
    <source>
        <dbReference type="SAM" id="MobiDB-lite"/>
    </source>
</evidence>
<feature type="signal peptide" evidence="2">
    <location>
        <begin position="1"/>
        <end position="24"/>
    </location>
</feature>
<gene>
    <name evidence="3" type="ORF">ILEXP_LOCUS9080</name>
</gene>
<feature type="non-terminal residue" evidence="3">
    <location>
        <position position="1"/>
    </location>
</feature>
<organism evidence="3 4">
    <name type="scientific">Ilex paraguariensis</name>
    <name type="common">yerba mate</name>
    <dbReference type="NCBI Taxonomy" id="185542"/>
    <lineage>
        <taxon>Eukaryota</taxon>
        <taxon>Viridiplantae</taxon>
        <taxon>Streptophyta</taxon>
        <taxon>Embryophyta</taxon>
        <taxon>Tracheophyta</taxon>
        <taxon>Spermatophyta</taxon>
        <taxon>Magnoliopsida</taxon>
        <taxon>eudicotyledons</taxon>
        <taxon>Gunneridae</taxon>
        <taxon>Pentapetalae</taxon>
        <taxon>asterids</taxon>
        <taxon>campanulids</taxon>
        <taxon>Aquifoliales</taxon>
        <taxon>Aquifoliaceae</taxon>
        <taxon>Ilex</taxon>
    </lineage>
</organism>
<protein>
    <submittedName>
        <fullName evidence="3">Uncharacterized protein</fullName>
    </submittedName>
</protein>
<evidence type="ECO:0000313" key="4">
    <source>
        <dbReference type="Proteomes" id="UP001642360"/>
    </source>
</evidence>
<comment type="caution">
    <text evidence="3">The sequence shown here is derived from an EMBL/GenBank/DDBJ whole genome shotgun (WGS) entry which is preliminary data.</text>
</comment>
<dbReference type="AlphaFoldDB" id="A0ABC8R964"/>
<dbReference type="EMBL" id="CAUOFW020001139">
    <property type="protein sequence ID" value="CAK9141494.1"/>
    <property type="molecule type" value="Genomic_DNA"/>
</dbReference>
<evidence type="ECO:0000256" key="2">
    <source>
        <dbReference type="SAM" id="SignalP"/>
    </source>
</evidence>
<proteinExistence type="predicted"/>
<evidence type="ECO:0000313" key="3">
    <source>
        <dbReference type="EMBL" id="CAK9141494.1"/>
    </source>
</evidence>
<keyword evidence="4" id="KW-1185">Reference proteome</keyword>
<feature type="region of interest" description="Disordered" evidence="1">
    <location>
        <begin position="19"/>
        <end position="52"/>
    </location>
</feature>
<keyword evidence="2" id="KW-0732">Signal</keyword>
<name>A0ABC8R964_9AQUA</name>
<reference evidence="3 4" key="1">
    <citation type="submission" date="2024-02" db="EMBL/GenBank/DDBJ databases">
        <authorList>
            <person name="Vignale AGUSTIN F."/>
            <person name="Sosa J E."/>
            <person name="Modenutti C."/>
        </authorList>
    </citation>
    <scope>NUCLEOTIDE SEQUENCE [LARGE SCALE GENOMIC DNA]</scope>
</reference>
<accession>A0ABC8R964</accession>
<sequence>EDLIKLFPIFIFLLVMAPEESSRSSPFSDVPEEDIPEIAENPKEEQQPAGDEATTDMVKVIRGDKFTSATIRGIKWLLWWSYCKSVGDQISA</sequence>
<dbReference type="Proteomes" id="UP001642360">
    <property type="component" value="Unassembled WGS sequence"/>
</dbReference>
<feature type="chain" id="PRO_5044837126" evidence="2">
    <location>
        <begin position="25"/>
        <end position="92"/>
    </location>
</feature>